<evidence type="ECO:0000313" key="2">
    <source>
        <dbReference type="Proteomes" id="UP000012160"/>
    </source>
</evidence>
<dbReference type="Proteomes" id="UP000012160">
    <property type="component" value="Unassembled WGS sequence"/>
</dbReference>
<sequence length="49" mass="5539">MQFAANNGFGMIELLKNEFLNRAIQAILLSGNNNFSTTLIYKFDLKSIN</sequence>
<organism evidence="1 2">
    <name type="scientific">Leptospira santarosai str. ZUN179</name>
    <dbReference type="NCBI Taxonomy" id="1049985"/>
    <lineage>
        <taxon>Bacteria</taxon>
        <taxon>Pseudomonadati</taxon>
        <taxon>Spirochaetota</taxon>
        <taxon>Spirochaetia</taxon>
        <taxon>Leptospirales</taxon>
        <taxon>Leptospiraceae</taxon>
        <taxon>Leptospira</taxon>
    </lineage>
</organism>
<name>M6UUS7_9LEPT</name>
<proteinExistence type="predicted"/>
<comment type="caution">
    <text evidence="1">The sequence shown here is derived from an EMBL/GenBank/DDBJ whole genome shotgun (WGS) entry which is preliminary data.</text>
</comment>
<protein>
    <submittedName>
        <fullName evidence="1">Uncharacterized protein</fullName>
    </submittedName>
</protein>
<evidence type="ECO:0000313" key="1">
    <source>
        <dbReference type="EMBL" id="EMO44784.1"/>
    </source>
</evidence>
<dbReference type="EMBL" id="AHOQ02000038">
    <property type="protein sequence ID" value="EMO44784.1"/>
    <property type="molecule type" value="Genomic_DNA"/>
</dbReference>
<gene>
    <name evidence="1" type="ORF">LEP1GSC187_0227</name>
</gene>
<accession>M6UUS7</accession>
<dbReference type="AlphaFoldDB" id="M6UUS7"/>
<reference evidence="1 2" key="1">
    <citation type="submission" date="2013-01" db="EMBL/GenBank/DDBJ databases">
        <authorList>
            <person name="Harkins D.M."/>
            <person name="Durkin A.S."/>
            <person name="Brinkac L.M."/>
            <person name="Haft D.H."/>
            <person name="Selengut J.D."/>
            <person name="Sanka R."/>
            <person name="DePew J."/>
            <person name="Purushe J."/>
            <person name="Matthias M.A."/>
            <person name="Vinetz J.M."/>
            <person name="Sutton G.G."/>
            <person name="Nierman W.C."/>
            <person name="Fouts D.E."/>
        </authorList>
    </citation>
    <scope>NUCLEOTIDE SEQUENCE [LARGE SCALE GENOMIC DNA]</scope>
    <source>
        <strain evidence="1 2">ZUN179</strain>
    </source>
</reference>